<dbReference type="EMBL" id="LVVM01003493">
    <property type="protein sequence ID" value="OJA14782.1"/>
    <property type="molecule type" value="Genomic_DNA"/>
</dbReference>
<comment type="similarity">
    <text evidence="1">Belongs to the trichodiene synthase family.</text>
</comment>
<dbReference type="OrthoDB" id="2998174at2759"/>
<evidence type="ECO:0000256" key="2">
    <source>
        <dbReference type="ARBA" id="ARBA00023239"/>
    </source>
</evidence>
<dbReference type="AlphaFoldDB" id="A0A1J8PZQ8"/>
<reference evidence="3 4" key="1">
    <citation type="submission" date="2016-03" db="EMBL/GenBank/DDBJ databases">
        <title>Comparative genomics of the ectomycorrhizal sister species Rhizopogon vinicolor and Rhizopogon vesiculosus (Basidiomycota: Boletales) reveals a divergence of the mating type B locus.</title>
        <authorList>
            <person name="Mujic A.B."/>
            <person name="Kuo A."/>
            <person name="Tritt A."/>
            <person name="Lipzen A."/>
            <person name="Chen C."/>
            <person name="Johnson J."/>
            <person name="Sharma A."/>
            <person name="Barry K."/>
            <person name="Grigoriev I.V."/>
            <person name="Spatafora J.W."/>
        </authorList>
    </citation>
    <scope>NUCLEOTIDE SEQUENCE [LARGE SCALE GENOMIC DNA]</scope>
    <source>
        <strain evidence="3 4">AM-OR11-056</strain>
    </source>
</reference>
<accession>A0A1J8PZQ8</accession>
<dbReference type="InterPro" id="IPR024652">
    <property type="entry name" value="Trichodiene_synth"/>
</dbReference>
<evidence type="ECO:0000313" key="3">
    <source>
        <dbReference type="EMBL" id="OJA14782.1"/>
    </source>
</evidence>
<keyword evidence="2" id="KW-0456">Lyase</keyword>
<dbReference type="GO" id="GO:0016838">
    <property type="term" value="F:carbon-oxygen lyase activity, acting on phosphates"/>
    <property type="evidence" value="ECO:0007669"/>
    <property type="project" value="InterPro"/>
</dbReference>
<dbReference type="Gene3D" id="1.10.600.10">
    <property type="entry name" value="Farnesyl Diphosphate Synthase"/>
    <property type="match status" value="1"/>
</dbReference>
<comment type="caution">
    <text evidence="3">The sequence shown here is derived from an EMBL/GenBank/DDBJ whole genome shotgun (WGS) entry which is preliminary data.</text>
</comment>
<gene>
    <name evidence="3" type="ORF">AZE42_08758</name>
</gene>
<dbReference type="InterPro" id="IPR008949">
    <property type="entry name" value="Isoprenoid_synthase_dom_sf"/>
</dbReference>
<evidence type="ECO:0000256" key="1">
    <source>
        <dbReference type="ARBA" id="ARBA00007946"/>
    </source>
</evidence>
<name>A0A1J8PZQ8_9AGAM</name>
<dbReference type="SUPFAM" id="SSF48576">
    <property type="entry name" value="Terpenoid synthases"/>
    <property type="match status" value="1"/>
</dbReference>
<dbReference type="Pfam" id="PF06330">
    <property type="entry name" value="TRI5"/>
    <property type="match status" value="1"/>
</dbReference>
<evidence type="ECO:0000313" key="4">
    <source>
        <dbReference type="Proteomes" id="UP000183567"/>
    </source>
</evidence>
<dbReference type="Proteomes" id="UP000183567">
    <property type="component" value="Unassembled WGS sequence"/>
</dbReference>
<protein>
    <recommendedName>
        <fullName evidence="5">Terpenoid synthase</fullName>
    </recommendedName>
</protein>
<proteinExistence type="inferred from homology"/>
<dbReference type="SFLD" id="SFLDS00005">
    <property type="entry name" value="Isoprenoid_Synthase_Type_I"/>
    <property type="match status" value="1"/>
</dbReference>
<sequence length="318" mass="35706">MTTTRGNLSTSTLDNKALASIRQAIATFLQRCDLQYMPVTLDEELYAECCQDAINRGLPMDGNYSIRPFLAVGVALISNAYAHLPDRSTRMWICLYTAVCTTIDDIVDKGQDITHVYRFNERFASCQPQADPVLSALDALLREVVHHYPPLVSNLIVTSSLDFVSSLLLDHETKSMKISADAPLYPEYSRLLSGLADAYGLFIFPPALPLGEYIQCMPDLKFVINHTNDILSYYKEEIEGETVNYLSLMAVSLALTKHDALHQLSEKTVQAHHNTIQVLRPHTEACGAFLSFFHGYFGFHAALRRYKLEEIMLEKSSS</sequence>
<evidence type="ECO:0008006" key="5">
    <source>
        <dbReference type="Google" id="ProtNLM"/>
    </source>
</evidence>
<dbReference type="SFLD" id="SFLDG01021">
    <property type="entry name" value="Trichodiene_Synthase_Like"/>
    <property type="match status" value="1"/>
</dbReference>
<organism evidence="3 4">
    <name type="scientific">Rhizopogon vesiculosus</name>
    <dbReference type="NCBI Taxonomy" id="180088"/>
    <lineage>
        <taxon>Eukaryota</taxon>
        <taxon>Fungi</taxon>
        <taxon>Dikarya</taxon>
        <taxon>Basidiomycota</taxon>
        <taxon>Agaricomycotina</taxon>
        <taxon>Agaricomycetes</taxon>
        <taxon>Agaricomycetidae</taxon>
        <taxon>Boletales</taxon>
        <taxon>Suillineae</taxon>
        <taxon>Rhizopogonaceae</taxon>
        <taxon>Rhizopogon</taxon>
    </lineage>
</organism>
<dbReference type="STRING" id="180088.A0A1J8PZQ8"/>
<keyword evidence="4" id="KW-1185">Reference proteome</keyword>